<feature type="region of interest" description="Disordered" evidence="1">
    <location>
        <begin position="1"/>
        <end position="48"/>
    </location>
</feature>
<feature type="compositionally biased region" description="Polar residues" evidence="1">
    <location>
        <begin position="20"/>
        <end position="41"/>
    </location>
</feature>
<name>A0AAV7TJZ5_PLEWA</name>
<evidence type="ECO:0000313" key="2">
    <source>
        <dbReference type="EMBL" id="KAJ1176486.1"/>
    </source>
</evidence>
<comment type="caution">
    <text evidence="2">The sequence shown here is derived from an EMBL/GenBank/DDBJ whole genome shotgun (WGS) entry which is preliminary data.</text>
</comment>
<accession>A0AAV7TJZ5</accession>
<dbReference type="AlphaFoldDB" id="A0AAV7TJZ5"/>
<feature type="compositionally biased region" description="Basic and acidic residues" evidence="1">
    <location>
        <begin position="1"/>
        <end position="16"/>
    </location>
</feature>
<proteinExistence type="predicted"/>
<gene>
    <name evidence="2" type="ORF">NDU88_001766</name>
</gene>
<organism evidence="2 3">
    <name type="scientific">Pleurodeles waltl</name>
    <name type="common">Iberian ribbed newt</name>
    <dbReference type="NCBI Taxonomy" id="8319"/>
    <lineage>
        <taxon>Eukaryota</taxon>
        <taxon>Metazoa</taxon>
        <taxon>Chordata</taxon>
        <taxon>Craniata</taxon>
        <taxon>Vertebrata</taxon>
        <taxon>Euteleostomi</taxon>
        <taxon>Amphibia</taxon>
        <taxon>Batrachia</taxon>
        <taxon>Caudata</taxon>
        <taxon>Salamandroidea</taxon>
        <taxon>Salamandridae</taxon>
        <taxon>Pleurodelinae</taxon>
        <taxon>Pleurodeles</taxon>
    </lineage>
</organism>
<dbReference type="EMBL" id="JANPWB010000006">
    <property type="protein sequence ID" value="KAJ1176486.1"/>
    <property type="molecule type" value="Genomic_DNA"/>
</dbReference>
<evidence type="ECO:0000256" key="1">
    <source>
        <dbReference type="SAM" id="MobiDB-lite"/>
    </source>
</evidence>
<evidence type="ECO:0000313" key="3">
    <source>
        <dbReference type="Proteomes" id="UP001066276"/>
    </source>
</evidence>
<sequence length="113" mass="12543">MATSKAKKEQSVREMLTRFTPAQTKQTDTTSQPSLQATSEGMSGDELTPVTRGFLTSLFDSLKTDLQGLRKDLSHELLNLRSDLTSIGESVSGLEDNEIARDEDVQQLRQEIL</sequence>
<keyword evidence="3" id="KW-1185">Reference proteome</keyword>
<dbReference type="Proteomes" id="UP001066276">
    <property type="component" value="Chromosome 3_2"/>
</dbReference>
<reference evidence="2" key="1">
    <citation type="journal article" date="2022" name="bioRxiv">
        <title>Sequencing and chromosome-scale assembly of the giantPleurodeles waltlgenome.</title>
        <authorList>
            <person name="Brown T."/>
            <person name="Elewa A."/>
            <person name="Iarovenko S."/>
            <person name="Subramanian E."/>
            <person name="Araus A.J."/>
            <person name="Petzold A."/>
            <person name="Susuki M."/>
            <person name="Suzuki K.-i.T."/>
            <person name="Hayashi T."/>
            <person name="Toyoda A."/>
            <person name="Oliveira C."/>
            <person name="Osipova E."/>
            <person name="Leigh N.D."/>
            <person name="Simon A."/>
            <person name="Yun M.H."/>
        </authorList>
    </citation>
    <scope>NUCLEOTIDE SEQUENCE</scope>
    <source>
        <strain evidence="2">20211129_DDA</strain>
        <tissue evidence="2">Liver</tissue>
    </source>
</reference>
<protein>
    <submittedName>
        <fullName evidence="2">Uncharacterized protein</fullName>
    </submittedName>
</protein>